<feature type="region of interest" description="Disordered" evidence="1">
    <location>
        <begin position="1"/>
        <end position="244"/>
    </location>
</feature>
<evidence type="ECO:0000256" key="1">
    <source>
        <dbReference type="SAM" id="MobiDB-lite"/>
    </source>
</evidence>
<evidence type="ECO:0000313" key="2">
    <source>
        <dbReference type="EMBL" id="KAK2090021.1"/>
    </source>
</evidence>
<protein>
    <submittedName>
        <fullName evidence="2">Uncharacterized protein</fullName>
    </submittedName>
</protein>
<reference evidence="2 3" key="1">
    <citation type="submission" date="2023-05" db="EMBL/GenBank/DDBJ databases">
        <title>B98-5 Cell Line De Novo Hybrid Assembly: An Optical Mapping Approach.</title>
        <authorList>
            <person name="Kananen K."/>
            <person name="Auerbach J.A."/>
            <person name="Kautto E."/>
            <person name="Blachly J.S."/>
        </authorList>
    </citation>
    <scope>NUCLEOTIDE SEQUENCE [LARGE SCALE GENOMIC DNA]</scope>
    <source>
        <strain evidence="2">B95-8</strain>
        <tissue evidence="2">Cell line</tissue>
    </source>
</reference>
<dbReference type="Proteomes" id="UP001266305">
    <property type="component" value="Unassembled WGS sequence"/>
</dbReference>
<accession>A0ABQ9TZM4</accession>
<comment type="caution">
    <text evidence="2">The sequence shown here is derived from an EMBL/GenBank/DDBJ whole genome shotgun (WGS) entry which is preliminary data.</text>
</comment>
<keyword evidence="3" id="KW-1185">Reference proteome</keyword>
<feature type="compositionally biased region" description="Polar residues" evidence="1">
    <location>
        <begin position="138"/>
        <end position="154"/>
    </location>
</feature>
<evidence type="ECO:0000313" key="3">
    <source>
        <dbReference type="Proteomes" id="UP001266305"/>
    </source>
</evidence>
<sequence length="244" mass="26892">MAHDSLNLRGSRILPPNRPSWLTTASTSEVQGSYPPTAHHGSRQPQPPRFKDPTPQPPIMAHDSLNLRGSRILPPNVPSWLTTASTSEVQGSYPPTSHHGSRQPQPPRFKDPTPQPPMMAHDSLNLRGSRILPPNRPSWLTTASTSEVQGSYPPTSHHGSRQPQPPRFKDPTPQPPMMAHDSLNLRGSRILPPNRPSWLTTASTSEVQGSYPPTSHHGSRQPQPPRFKDPTPQPPIMAHDSLNL</sequence>
<feature type="compositionally biased region" description="Polar residues" evidence="1">
    <location>
        <begin position="197"/>
        <end position="213"/>
    </location>
</feature>
<dbReference type="EMBL" id="JASSZA010000017">
    <property type="protein sequence ID" value="KAK2090021.1"/>
    <property type="molecule type" value="Genomic_DNA"/>
</dbReference>
<organism evidence="2 3">
    <name type="scientific">Saguinus oedipus</name>
    <name type="common">Cotton-top tamarin</name>
    <name type="synonym">Oedipomidas oedipus</name>
    <dbReference type="NCBI Taxonomy" id="9490"/>
    <lineage>
        <taxon>Eukaryota</taxon>
        <taxon>Metazoa</taxon>
        <taxon>Chordata</taxon>
        <taxon>Craniata</taxon>
        <taxon>Vertebrata</taxon>
        <taxon>Euteleostomi</taxon>
        <taxon>Mammalia</taxon>
        <taxon>Eutheria</taxon>
        <taxon>Euarchontoglires</taxon>
        <taxon>Primates</taxon>
        <taxon>Haplorrhini</taxon>
        <taxon>Platyrrhini</taxon>
        <taxon>Cebidae</taxon>
        <taxon>Callitrichinae</taxon>
        <taxon>Saguinus</taxon>
    </lineage>
</organism>
<name>A0ABQ9TZM4_SAGOE</name>
<feature type="compositionally biased region" description="Polar residues" evidence="1">
    <location>
        <begin position="79"/>
        <end position="95"/>
    </location>
</feature>
<proteinExistence type="predicted"/>
<feature type="compositionally biased region" description="Polar residues" evidence="1">
    <location>
        <begin position="20"/>
        <end position="31"/>
    </location>
</feature>
<gene>
    <name evidence="2" type="ORF">P7K49_031277</name>
</gene>